<proteinExistence type="inferred from homology"/>
<sequence>SDYLATIGELATKKAKEYSLRTSDTYQLKNKVAKHIISKGFESSLVWQVIKELL</sequence>
<feature type="non-terminal residue" evidence="6">
    <location>
        <position position="1"/>
    </location>
</feature>
<evidence type="ECO:0000313" key="6">
    <source>
        <dbReference type="EMBL" id="VAW26732.1"/>
    </source>
</evidence>
<gene>
    <name evidence="6" type="ORF">MNBD_BACTEROID06-229</name>
</gene>
<dbReference type="AlphaFoldDB" id="A0A3B0UJY0"/>
<evidence type="ECO:0000256" key="3">
    <source>
        <dbReference type="ARBA" id="ARBA00018111"/>
    </source>
</evidence>
<dbReference type="Pfam" id="PF21981">
    <property type="entry name" value="RecX_HTH3"/>
    <property type="match status" value="1"/>
</dbReference>
<protein>
    <recommendedName>
        <fullName evidence="3">Regulatory protein RecX</fullName>
    </recommendedName>
</protein>
<comment type="similarity">
    <text evidence="2">Belongs to the RecX family.</text>
</comment>
<dbReference type="Gene3D" id="1.10.10.10">
    <property type="entry name" value="Winged helix-like DNA-binding domain superfamily/Winged helix DNA-binding domain"/>
    <property type="match status" value="1"/>
</dbReference>
<evidence type="ECO:0000256" key="1">
    <source>
        <dbReference type="ARBA" id="ARBA00004496"/>
    </source>
</evidence>
<evidence type="ECO:0000256" key="2">
    <source>
        <dbReference type="ARBA" id="ARBA00009695"/>
    </source>
</evidence>
<evidence type="ECO:0000259" key="5">
    <source>
        <dbReference type="Pfam" id="PF21981"/>
    </source>
</evidence>
<dbReference type="InterPro" id="IPR053925">
    <property type="entry name" value="RecX_HTH_3rd"/>
</dbReference>
<comment type="subcellular location">
    <subcellularLocation>
        <location evidence="1">Cytoplasm</location>
    </subcellularLocation>
</comment>
<evidence type="ECO:0000256" key="4">
    <source>
        <dbReference type="ARBA" id="ARBA00022490"/>
    </source>
</evidence>
<dbReference type="InterPro" id="IPR036388">
    <property type="entry name" value="WH-like_DNA-bd_sf"/>
</dbReference>
<keyword evidence="4" id="KW-0963">Cytoplasm</keyword>
<feature type="domain" description="RecX third three-helical" evidence="5">
    <location>
        <begin position="2"/>
        <end position="50"/>
    </location>
</feature>
<organism evidence="6">
    <name type="scientific">hydrothermal vent metagenome</name>
    <dbReference type="NCBI Taxonomy" id="652676"/>
    <lineage>
        <taxon>unclassified sequences</taxon>
        <taxon>metagenomes</taxon>
        <taxon>ecological metagenomes</taxon>
    </lineage>
</organism>
<dbReference type="EMBL" id="UOES01000132">
    <property type="protein sequence ID" value="VAW26732.1"/>
    <property type="molecule type" value="Genomic_DNA"/>
</dbReference>
<name>A0A3B0UJY0_9ZZZZ</name>
<accession>A0A3B0UJY0</accession>
<reference evidence="6" key="1">
    <citation type="submission" date="2018-06" db="EMBL/GenBank/DDBJ databases">
        <authorList>
            <person name="Zhirakovskaya E."/>
        </authorList>
    </citation>
    <scope>NUCLEOTIDE SEQUENCE</scope>
</reference>
<dbReference type="GO" id="GO:0005737">
    <property type="term" value="C:cytoplasm"/>
    <property type="evidence" value="ECO:0007669"/>
    <property type="project" value="UniProtKB-SubCell"/>
</dbReference>